<dbReference type="EMBL" id="CCAE010000042">
    <property type="protein sequence ID" value="CDN89416.1"/>
    <property type="molecule type" value="Genomic_DNA"/>
</dbReference>
<organism evidence="2 3">
    <name type="scientific">Hydrogenophaga intermedia</name>
    <dbReference type="NCBI Taxonomy" id="65786"/>
    <lineage>
        <taxon>Bacteria</taxon>
        <taxon>Pseudomonadati</taxon>
        <taxon>Pseudomonadota</taxon>
        <taxon>Betaproteobacteria</taxon>
        <taxon>Burkholderiales</taxon>
        <taxon>Comamonadaceae</taxon>
        <taxon>Hydrogenophaga</taxon>
    </lineage>
</organism>
<evidence type="ECO:0000256" key="1">
    <source>
        <dbReference type="ARBA" id="ARBA00022679"/>
    </source>
</evidence>
<dbReference type="Pfam" id="PF02515">
    <property type="entry name" value="CoA_transf_3"/>
    <property type="match status" value="1"/>
</dbReference>
<reference evidence="3" key="2">
    <citation type="submission" date="2014-11" db="EMBL/GenBank/DDBJ databases">
        <title>Draft genome sequence of Hydrogenophaga intermedia S1.</title>
        <authorList>
            <person name="Gan H.M."/>
            <person name="Chew T.H."/>
            <person name="Stolz A."/>
        </authorList>
    </citation>
    <scope>NUCLEOTIDE SEQUENCE [LARGE SCALE GENOMIC DNA]</scope>
    <source>
        <strain evidence="3">S1</strain>
    </source>
</reference>
<dbReference type="Gene3D" id="3.40.50.10540">
    <property type="entry name" value="Crotonobetainyl-coa:carnitine coa-transferase, domain 1"/>
    <property type="match status" value="1"/>
</dbReference>
<dbReference type="Proteomes" id="UP000028878">
    <property type="component" value="Unassembled WGS sequence"/>
</dbReference>
<reference evidence="3" key="1">
    <citation type="submission" date="2014-02" db="EMBL/GenBank/DDBJ databases">
        <authorList>
            <person name="Gan H."/>
        </authorList>
    </citation>
    <scope>NUCLEOTIDE SEQUENCE [LARGE SCALE GENOMIC DNA]</scope>
    <source>
        <strain evidence="3">S1</strain>
    </source>
</reference>
<sequence>MKRLPLTGIRVLDLSRILAAPLAAQSLGDLGAEVIKIERPGRGDEARRWGPPFLKDTEGRDTRESPMYLSANRNKRSITIDLARPEGQDLVRRLVEQSDVLIENYKVGDLKRYGLDHESLRRLNPRLIYCSVTGFGQTGPYAAQPGYDTVFQAMSGLMSVTGLPDGVPGGGPMKTGPSLADFMAGQFATAGILAALYERDTHSGEGAHIDIALLDSTIVAQTHSVATYLATGQVPPRRGTEGNGGLPSQAFACADRSVIVICGSEDQYREFCEALGHPELASDPRFVTNSERLRHRTELAATFGAITAQWQSADLLAALKQAGIPSGPVNTYDEVFADPQVQHRGVAITADHAQAGPTRFCGSPIRFTGMPGRAPMAPPVLGQHTDEVLRDVLGLDGTAVAALREARVV</sequence>
<dbReference type="InterPro" id="IPR023606">
    <property type="entry name" value="CoA-Trfase_III_dom_1_sf"/>
</dbReference>
<dbReference type="SUPFAM" id="SSF89796">
    <property type="entry name" value="CoA-transferase family III (CaiB/BaiF)"/>
    <property type="match status" value="1"/>
</dbReference>
<dbReference type="InterPro" id="IPR044855">
    <property type="entry name" value="CoA-Trfase_III_dom3_sf"/>
</dbReference>
<dbReference type="Gene3D" id="3.30.1540.10">
    <property type="entry name" value="formyl-coa transferase, domain 3"/>
    <property type="match status" value="1"/>
</dbReference>
<dbReference type="InterPro" id="IPR003673">
    <property type="entry name" value="CoA-Trfase_fam_III"/>
</dbReference>
<name>A0A1L1PTQ7_HYDIT</name>
<dbReference type="AlphaFoldDB" id="A0A1L1PTQ7"/>
<dbReference type="PANTHER" id="PTHR48207">
    <property type="entry name" value="SUCCINATE--HYDROXYMETHYLGLUTARATE COA-TRANSFERASE"/>
    <property type="match status" value="1"/>
</dbReference>
<dbReference type="RefSeq" id="WP_009514995.1">
    <property type="nucleotide sequence ID" value="NZ_CCAE010000042.1"/>
</dbReference>
<accession>A0A1L1PTQ7</accession>
<evidence type="ECO:0000313" key="2">
    <source>
        <dbReference type="EMBL" id="CDN89416.1"/>
    </source>
</evidence>
<dbReference type="InterPro" id="IPR050483">
    <property type="entry name" value="CoA-transferase_III_domain"/>
</dbReference>
<protein>
    <submittedName>
        <fullName evidence="2">L-carnitine dehydratase/bile acid-inducible protein F</fullName>
    </submittedName>
</protein>
<dbReference type="GO" id="GO:0008410">
    <property type="term" value="F:CoA-transferase activity"/>
    <property type="evidence" value="ECO:0007669"/>
    <property type="project" value="TreeGrafter"/>
</dbReference>
<keyword evidence="1" id="KW-0808">Transferase</keyword>
<gene>
    <name evidence="2" type="ORF">BN948_03853</name>
</gene>
<keyword evidence="3" id="KW-1185">Reference proteome</keyword>
<dbReference type="PANTHER" id="PTHR48207:SF3">
    <property type="entry name" value="SUCCINATE--HYDROXYMETHYLGLUTARATE COA-TRANSFERASE"/>
    <property type="match status" value="1"/>
</dbReference>
<evidence type="ECO:0000313" key="3">
    <source>
        <dbReference type="Proteomes" id="UP000028878"/>
    </source>
</evidence>
<proteinExistence type="predicted"/>